<sequence length="89" mass="10412">MYKLKGKLIHKGDAKQVSEKFRVMDFVIETPDEKYPQKVQFQAANDRIQDVISLAIGEELELSFDLRGREYNGKYYNTLNAYKIESSIF</sequence>
<name>A0A6J5NYX2_9CAUD</name>
<reference evidence="1" key="1">
    <citation type="submission" date="2020-04" db="EMBL/GenBank/DDBJ databases">
        <authorList>
            <person name="Chiriac C."/>
            <person name="Salcher M."/>
            <person name="Ghai R."/>
            <person name="Kavagutti S V."/>
        </authorList>
    </citation>
    <scope>NUCLEOTIDE SEQUENCE</scope>
</reference>
<protein>
    <submittedName>
        <fullName evidence="1">Uncharacterized protein</fullName>
    </submittedName>
</protein>
<dbReference type="Pfam" id="PF11325">
    <property type="entry name" value="DUF3127"/>
    <property type="match status" value="1"/>
</dbReference>
<gene>
    <name evidence="1" type="ORF">UFOVP775_22</name>
</gene>
<proteinExistence type="predicted"/>
<dbReference type="EMBL" id="LR796725">
    <property type="protein sequence ID" value="CAB4162248.1"/>
    <property type="molecule type" value="Genomic_DNA"/>
</dbReference>
<evidence type="ECO:0000313" key="1">
    <source>
        <dbReference type="EMBL" id="CAB4162248.1"/>
    </source>
</evidence>
<dbReference type="InterPro" id="IPR021474">
    <property type="entry name" value="DUF3127"/>
</dbReference>
<organism evidence="1">
    <name type="scientific">uncultured Caudovirales phage</name>
    <dbReference type="NCBI Taxonomy" id="2100421"/>
    <lineage>
        <taxon>Viruses</taxon>
        <taxon>Duplodnaviria</taxon>
        <taxon>Heunggongvirae</taxon>
        <taxon>Uroviricota</taxon>
        <taxon>Caudoviricetes</taxon>
        <taxon>Peduoviridae</taxon>
        <taxon>Maltschvirus</taxon>
        <taxon>Maltschvirus maltsch</taxon>
    </lineage>
</organism>
<accession>A0A6J5NYX2</accession>